<evidence type="ECO:0000256" key="1">
    <source>
        <dbReference type="ARBA" id="ARBA00023015"/>
    </source>
</evidence>
<evidence type="ECO:0000313" key="8">
    <source>
        <dbReference type="EMBL" id="ORZ32303.1"/>
    </source>
</evidence>
<sequence>MYRAFLRMEARTEHHLLHQAIALHGASNGAAVSSLVGTRTNRQCLQRWRRTTPSTVRGPWAPEDDAALLAAAAACGIGAGTSTSDPPRANWSNVAKLVVGRTDNQCRDRYLWLAERRATHSSLAVTETWDPGMDRGLVDLVRDHGPRWALIGGILGKPDTLVAAQYARIVREMAAGERPDLSDVSLLEAVRLVERDSLSLTNMKAVVTRVVNAVNPEIPMFPTLASIHALSTASKAIVQLKHCNAARSQLKAVDQPPVPQPVLQALYRTFAMTSMTGTCDPRPVGWTGLDSEREKQAQIFACRAIIQNANRPRVDAAARAHSQADDADQHMDQERSDGV</sequence>
<dbReference type="GO" id="GO:0019185">
    <property type="term" value="C:snRNA-activating protein complex"/>
    <property type="evidence" value="ECO:0007669"/>
    <property type="project" value="TreeGrafter"/>
</dbReference>
<dbReference type="AlphaFoldDB" id="A0A1Y2HF29"/>
<accession>A0A1Y2HF29</accession>
<feature type="domain" description="Myb-like" evidence="6">
    <location>
        <begin position="52"/>
        <end position="110"/>
    </location>
</feature>
<keyword evidence="3" id="KW-0804">Transcription</keyword>
<dbReference type="InterPro" id="IPR051575">
    <property type="entry name" value="Myb-like_DNA-bd"/>
</dbReference>
<evidence type="ECO:0000256" key="4">
    <source>
        <dbReference type="ARBA" id="ARBA00023242"/>
    </source>
</evidence>
<feature type="domain" description="HTH myb-type" evidence="7">
    <location>
        <begin position="52"/>
        <end position="118"/>
    </location>
</feature>
<evidence type="ECO:0000256" key="2">
    <source>
        <dbReference type="ARBA" id="ARBA00023125"/>
    </source>
</evidence>
<organism evidence="8 9">
    <name type="scientific">Catenaria anguillulae PL171</name>
    <dbReference type="NCBI Taxonomy" id="765915"/>
    <lineage>
        <taxon>Eukaryota</taxon>
        <taxon>Fungi</taxon>
        <taxon>Fungi incertae sedis</taxon>
        <taxon>Blastocladiomycota</taxon>
        <taxon>Blastocladiomycetes</taxon>
        <taxon>Blastocladiales</taxon>
        <taxon>Catenariaceae</taxon>
        <taxon>Catenaria</taxon>
    </lineage>
</organism>
<name>A0A1Y2HF29_9FUNG</name>
<dbReference type="Gene3D" id="1.10.10.60">
    <property type="entry name" value="Homeodomain-like"/>
    <property type="match status" value="2"/>
</dbReference>
<dbReference type="GO" id="GO:0042796">
    <property type="term" value="P:snRNA transcription by RNA polymerase III"/>
    <property type="evidence" value="ECO:0007669"/>
    <property type="project" value="TreeGrafter"/>
</dbReference>
<evidence type="ECO:0008006" key="10">
    <source>
        <dbReference type="Google" id="ProtNLM"/>
    </source>
</evidence>
<dbReference type="GO" id="GO:0042795">
    <property type="term" value="P:snRNA transcription by RNA polymerase II"/>
    <property type="evidence" value="ECO:0007669"/>
    <property type="project" value="TreeGrafter"/>
</dbReference>
<dbReference type="OrthoDB" id="2143914at2759"/>
<keyword evidence="2" id="KW-0238">DNA-binding</keyword>
<dbReference type="PROSITE" id="PS51294">
    <property type="entry name" value="HTH_MYB"/>
    <property type="match status" value="1"/>
</dbReference>
<evidence type="ECO:0000259" key="7">
    <source>
        <dbReference type="PROSITE" id="PS51294"/>
    </source>
</evidence>
<keyword evidence="9" id="KW-1185">Reference proteome</keyword>
<dbReference type="CDD" id="cd00167">
    <property type="entry name" value="SANT"/>
    <property type="match status" value="2"/>
</dbReference>
<keyword evidence="4" id="KW-0539">Nucleus</keyword>
<dbReference type="SMART" id="SM00717">
    <property type="entry name" value="SANT"/>
    <property type="match status" value="3"/>
</dbReference>
<evidence type="ECO:0000259" key="6">
    <source>
        <dbReference type="PROSITE" id="PS50090"/>
    </source>
</evidence>
<dbReference type="InterPro" id="IPR001005">
    <property type="entry name" value="SANT/Myb"/>
</dbReference>
<dbReference type="InterPro" id="IPR017930">
    <property type="entry name" value="Myb_dom"/>
</dbReference>
<dbReference type="SUPFAM" id="SSF46689">
    <property type="entry name" value="Homeodomain-like"/>
    <property type="match status" value="1"/>
</dbReference>
<dbReference type="EMBL" id="MCFL01000048">
    <property type="protein sequence ID" value="ORZ32303.1"/>
    <property type="molecule type" value="Genomic_DNA"/>
</dbReference>
<comment type="caution">
    <text evidence="8">The sequence shown here is derived from an EMBL/GenBank/DDBJ whole genome shotgun (WGS) entry which is preliminary data.</text>
</comment>
<dbReference type="Pfam" id="PF00249">
    <property type="entry name" value="Myb_DNA-binding"/>
    <property type="match status" value="1"/>
</dbReference>
<dbReference type="PANTHER" id="PTHR46621">
    <property type="entry name" value="SNRNA-ACTIVATING PROTEIN COMPLEX SUBUNIT 4"/>
    <property type="match status" value="1"/>
</dbReference>
<dbReference type="PROSITE" id="PS50090">
    <property type="entry name" value="MYB_LIKE"/>
    <property type="match status" value="1"/>
</dbReference>
<dbReference type="GO" id="GO:0001006">
    <property type="term" value="F:RNA polymerase III type 3 promoter sequence-specific DNA binding"/>
    <property type="evidence" value="ECO:0007669"/>
    <property type="project" value="TreeGrafter"/>
</dbReference>
<keyword evidence="1" id="KW-0805">Transcription regulation</keyword>
<dbReference type="PANTHER" id="PTHR46621:SF1">
    <property type="entry name" value="SNRNA-ACTIVATING PROTEIN COMPLEX SUBUNIT 4"/>
    <property type="match status" value="1"/>
</dbReference>
<dbReference type="GO" id="GO:0000978">
    <property type="term" value="F:RNA polymerase II cis-regulatory region sequence-specific DNA binding"/>
    <property type="evidence" value="ECO:0007669"/>
    <property type="project" value="TreeGrafter"/>
</dbReference>
<reference evidence="8 9" key="1">
    <citation type="submission" date="2016-07" db="EMBL/GenBank/DDBJ databases">
        <title>Pervasive Adenine N6-methylation of Active Genes in Fungi.</title>
        <authorList>
            <consortium name="DOE Joint Genome Institute"/>
            <person name="Mondo S.J."/>
            <person name="Dannebaum R.O."/>
            <person name="Kuo R.C."/>
            <person name="Labutti K."/>
            <person name="Haridas S."/>
            <person name="Kuo A."/>
            <person name="Salamov A."/>
            <person name="Ahrendt S.R."/>
            <person name="Lipzen A."/>
            <person name="Sullivan W."/>
            <person name="Andreopoulos W.B."/>
            <person name="Clum A."/>
            <person name="Lindquist E."/>
            <person name="Daum C."/>
            <person name="Ramamoorthy G.K."/>
            <person name="Gryganskyi A."/>
            <person name="Culley D."/>
            <person name="Magnuson J.K."/>
            <person name="James T.Y."/>
            <person name="O'Malley M.A."/>
            <person name="Stajich J.E."/>
            <person name="Spatafora J.W."/>
            <person name="Visel A."/>
            <person name="Grigoriev I.V."/>
        </authorList>
    </citation>
    <scope>NUCLEOTIDE SEQUENCE [LARGE SCALE GENOMIC DNA]</scope>
    <source>
        <strain evidence="8 9">PL171</strain>
    </source>
</reference>
<protein>
    <recommendedName>
        <fullName evidence="10">Myb-like domain-containing protein</fullName>
    </recommendedName>
</protein>
<dbReference type="STRING" id="765915.A0A1Y2HF29"/>
<proteinExistence type="predicted"/>
<evidence type="ECO:0000256" key="3">
    <source>
        <dbReference type="ARBA" id="ARBA00023163"/>
    </source>
</evidence>
<evidence type="ECO:0000313" key="9">
    <source>
        <dbReference type="Proteomes" id="UP000193411"/>
    </source>
</evidence>
<gene>
    <name evidence="8" type="ORF">BCR44DRAFT_1241134</name>
</gene>
<evidence type="ECO:0000256" key="5">
    <source>
        <dbReference type="SAM" id="MobiDB-lite"/>
    </source>
</evidence>
<dbReference type="Proteomes" id="UP000193411">
    <property type="component" value="Unassembled WGS sequence"/>
</dbReference>
<feature type="region of interest" description="Disordered" evidence="5">
    <location>
        <begin position="313"/>
        <end position="339"/>
    </location>
</feature>
<dbReference type="InterPro" id="IPR009057">
    <property type="entry name" value="Homeodomain-like_sf"/>
</dbReference>